<accession>A0ABX2DRZ1</accession>
<evidence type="ECO:0000313" key="8">
    <source>
        <dbReference type="Proteomes" id="UP000711047"/>
    </source>
</evidence>
<evidence type="ECO:0000256" key="3">
    <source>
        <dbReference type="ARBA" id="ARBA00022490"/>
    </source>
</evidence>
<dbReference type="NCBIfam" id="TIGR00208">
    <property type="entry name" value="fliS"/>
    <property type="match status" value="1"/>
</dbReference>
<dbReference type="PIRSF" id="PIRSF039090">
    <property type="entry name" value="Flis"/>
    <property type="match status" value="1"/>
</dbReference>
<comment type="caution">
    <text evidence="7">The sequence shown here is derived from an EMBL/GenBank/DDBJ whole genome shotgun (WGS) entry which is preliminary data.</text>
</comment>
<keyword evidence="4 6" id="KW-1005">Bacterial flagellum biogenesis</keyword>
<dbReference type="EMBL" id="JABMKX010000009">
    <property type="protein sequence ID" value="NQX47200.1"/>
    <property type="molecule type" value="Genomic_DNA"/>
</dbReference>
<keyword evidence="8" id="KW-1185">Reference proteome</keyword>
<evidence type="ECO:0000256" key="6">
    <source>
        <dbReference type="PIRNR" id="PIRNR039090"/>
    </source>
</evidence>
<dbReference type="RefSeq" id="WP_173136171.1">
    <property type="nucleotide sequence ID" value="NZ_JABMKX010000009.1"/>
</dbReference>
<dbReference type="Pfam" id="PF02561">
    <property type="entry name" value="FliS"/>
    <property type="match status" value="1"/>
</dbReference>
<reference evidence="7 8" key="1">
    <citation type="submission" date="2020-05" db="EMBL/GenBank/DDBJ databases">
        <title>Paenibacillus glebae, sp. nov., Paenibacillus humi sp. nov., Paenibacillus pedi sp. nov., Paenibacillus terrestris sp. nov. and Paenibacillus terricola sp. nov., isolated from a forest top soil sample.</title>
        <authorList>
            <person name="Qi S."/>
            <person name="Carlier A."/>
            <person name="Cnockaert M."/>
            <person name="Vandamme P."/>
        </authorList>
    </citation>
    <scope>NUCLEOTIDE SEQUENCE [LARGE SCALE GENOMIC DNA]</scope>
    <source>
        <strain evidence="7 8">LMG 29502</strain>
    </source>
</reference>
<evidence type="ECO:0000313" key="7">
    <source>
        <dbReference type="EMBL" id="NQX47200.1"/>
    </source>
</evidence>
<comment type="similarity">
    <text evidence="2 6">Belongs to the FliS family.</text>
</comment>
<gene>
    <name evidence="7" type="primary">fliS</name>
    <name evidence="7" type="ORF">HQN87_17855</name>
</gene>
<keyword evidence="5" id="KW-0143">Chaperone</keyword>
<dbReference type="Gene3D" id="1.20.120.340">
    <property type="entry name" value="Flagellar protein FliS"/>
    <property type="match status" value="1"/>
</dbReference>
<evidence type="ECO:0000256" key="5">
    <source>
        <dbReference type="ARBA" id="ARBA00023186"/>
    </source>
</evidence>
<dbReference type="SUPFAM" id="SSF101116">
    <property type="entry name" value="Flagellar export chaperone FliS"/>
    <property type="match status" value="1"/>
</dbReference>
<proteinExistence type="inferred from homology"/>
<dbReference type="PANTHER" id="PTHR34773:SF1">
    <property type="entry name" value="FLAGELLAR SECRETION CHAPERONE FLIS"/>
    <property type="match status" value="1"/>
</dbReference>
<comment type="subcellular location">
    <subcellularLocation>
        <location evidence="1 6">Cytoplasm</location>
        <location evidence="1 6">Cytosol</location>
    </subcellularLocation>
</comment>
<name>A0ABX2DRZ1_9BACL</name>
<keyword evidence="7" id="KW-0969">Cilium</keyword>
<dbReference type="CDD" id="cd16098">
    <property type="entry name" value="FliS"/>
    <property type="match status" value="1"/>
</dbReference>
<evidence type="ECO:0000256" key="1">
    <source>
        <dbReference type="ARBA" id="ARBA00004514"/>
    </source>
</evidence>
<keyword evidence="7" id="KW-0966">Cell projection</keyword>
<dbReference type="InterPro" id="IPR036584">
    <property type="entry name" value="FliS_sf"/>
</dbReference>
<evidence type="ECO:0000256" key="2">
    <source>
        <dbReference type="ARBA" id="ARBA00008787"/>
    </source>
</evidence>
<dbReference type="Proteomes" id="UP000711047">
    <property type="component" value="Unassembled WGS sequence"/>
</dbReference>
<sequence length="129" mass="14476">MITSPYDKYRQSSVQTSSPAQLLLMMFDGAIRFGKAALEGIDSSDFNKVSTNLGKAQTIVNELITTLDNTYEVSKGLASMYEYINYLFIESNIKKSKEQAEEAIGYLLELRQTFAQASKMNITQDQQHG</sequence>
<dbReference type="PANTHER" id="PTHR34773">
    <property type="entry name" value="FLAGELLAR SECRETION CHAPERONE FLIS"/>
    <property type="match status" value="1"/>
</dbReference>
<keyword evidence="7" id="KW-0282">Flagellum</keyword>
<dbReference type="InterPro" id="IPR003713">
    <property type="entry name" value="FliS"/>
</dbReference>
<protein>
    <recommendedName>
        <fullName evidence="6">Flagellar secretion chaperone FliS</fullName>
    </recommendedName>
</protein>
<keyword evidence="3 6" id="KW-0963">Cytoplasm</keyword>
<evidence type="ECO:0000256" key="4">
    <source>
        <dbReference type="ARBA" id="ARBA00022795"/>
    </source>
</evidence>
<organism evidence="7 8">
    <name type="scientific">Paenibacillus tritici</name>
    <dbReference type="NCBI Taxonomy" id="1873425"/>
    <lineage>
        <taxon>Bacteria</taxon>
        <taxon>Bacillati</taxon>
        <taxon>Bacillota</taxon>
        <taxon>Bacilli</taxon>
        <taxon>Bacillales</taxon>
        <taxon>Paenibacillaceae</taxon>
        <taxon>Paenibacillus</taxon>
    </lineage>
</organism>